<evidence type="ECO:0000313" key="2">
    <source>
        <dbReference type="EMBL" id="KAJ7035319.1"/>
    </source>
</evidence>
<sequence length="167" mass="18539">MFRNSRTATAYLLSYNPSSATKSLLIADGWWSVYASHPRSTVPIQWQILTPPFDSMPLSTTMKVLIIVFIIPLAGVYGVSLLGTYLASGVLNCGVAIKWAYNAFFGPSWSQQERILRDADNQLTFTDRMRIQSLPRGFTLVTLTDRPGDRKLSSLNIRPLPGLGNSI</sequence>
<gene>
    <name evidence="2" type="ORF">C8F04DRAFT_1098867</name>
</gene>
<protein>
    <submittedName>
        <fullName evidence="2">Uncharacterized protein</fullName>
    </submittedName>
</protein>
<evidence type="ECO:0000256" key="1">
    <source>
        <dbReference type="SAM" id="Phobius"/>
    </source>
</evidence>
<dbReference type="Proteomes" id="UP001218188">
    <property type="component" value="Unassembled WGS sequence"/>
</dbReference>
<organism evidence="2 3">
    <name type="scientific">Mycena alexandri</name>
    <dbReference type="NCBI Taxonomy" id="1745969"/>
    <lineage>
        <taxon>Eukaryota</taxon>
        <taxon>Fungi</taxon>
        <taxon>Dikarya</taxon>
        <taxon>Basidiomycota</taxon>
        <taxon>Agaricomycotina</taxon>
        <taxon>Agaricomycetes</taxon>
        <taxon>Agaricomycetidae</taxon>
        <taxon>Agaricales</taxon>
        <taxon>Marasmiineae</taxon>
        <taxon>Mycenaceae</taxon>
        <taxon>Mycena</taxon>
    </lineage>
</organism>
<dbReference type="AlphaFoldDB" id="A0AAD6X7U1"/>
<keyword evidence="1" id="KW-1133">Transmembrane helix</keyword>
<evidence type="ECO:0000313" key="3">
    <source>
        <dbReference type="Proteomes" id="UP001218188"/>
    </source>
</evidence>
<comment type="caution">
    <text evidence="2">The sequence shown here is derived from an EMBL/GenBank/DDBJ whole genome shotgun (WGS) entry which is preliminary data.</text>
</comment>
<feature type="transmembrane region" description="Helical" evidence="1">
    <location>
        <begin position="64"/>
        <end position="87"/>
    </location>
</feature>
<keyword evidence="1" id="KW-0472">Membrane</keyword>
<accession>A0AAD6X7U1</accession>
<reference evidence="2" key="1">
    <citation type="submission" date="2023-03" db="EMBL/GenBank/DDBJ databases">
        <title>Massive genome expansion in bonnet fungi (Mycena s.s.) driven by repeated elements and novel gene families across ecological guilds.</title>
        <authorList>
            <consortium name="Lawrence Berkeley National Laboratory"/>
            <person name="Harder C.B."/>
            <person name="Miyauchi S."/>
            <person name="Viragh M."/>
            <person name="Kuo A."/>
            <person name="Thoen E."/>
            <person name="Andreopoulos B."/>
            <person name="Lu D."/>
            <person name="Skrede I."/>
            <person name="Drula E."/>
            <person name="Henrissat B."/>
            <person name="Morin E."/>
            <person name="Kohler A."/>
            <person name="Barry K."/>
            <person name="LaButti K."/>
            <person name="Morin E."/>
            <person name="Salamov A."/>
            <person name="Lipzen A."/>
            <person name="Mereny Z."/>
            <person name="Hegedus B."/>
            <person name="Baldrian P."/>
            <person name="Stursova M."/>
            <person name="Weitz H."/>
            <person name="Taylor A."/>
            <person name="Grigoriev I.V."/>
            <person name="Nagy L.G."/>
            <person name="Martin F."/>
            <person name="Kauserud H."/>
        </authorList>
    </citation>
    <scope>NUCLEOTIDE SEQUENCE</scope>
    <source>
        <strain evidence="2">CBHHK200</strain>
    </source>
</reference>
<dbReference type="EMBL" id="JARJCM010000051">
    <property type="protein sequence ID" value="KAJ7035319.1"/>
    <property type="molecule type" value="Genomic_DNA"/>
</dbReference>
<feature type="non-terminal residue" evidence="2">
    <location>
        <position position="167"/>
    </location>
</feature>
<name>A0AAD6X7U1_9AGAR</name>
<keyword evidence="3" id="KW-1185">Reference proteome</keyword>
<proteinExistence type="predicted"/>
<keyword evidence="1" id="KW-0812">Transmembrane</keyword>